<dbReference type="EMBL" id="DS239400">
    <property type="protein sequence ID" value="EDP33116.1"/>
    <property type="molecule type" value="Genomic_DNA"/>
</dbReference>
<accession>A0A1S0T0E5</accession>
<gene>
    <name evidence="1" type="primary">Bm9580</name>
    <name evidence="2" type="ORF">Bm1_33460</name>
    <name evidence="1" type="ORF">BM_Bm9580</name>
</gene>
<proteinExistence type="predicted"/>
<protein>
    <submittedName>
        <fullName evidence="1">Bm9580</fullName>
    </submittedName>
</protein>
<sequence>MAHSMAATDTCATRRYGQLAHRIGQLNSDANITRCECVCMYVPVQKVRAGTCLHRREEQVALATKEKRSFCISLYASRLEVI</sequence>
<evidence type="ECO:0000313" key="2">
    <source>
        <dbReference type="EMBL" id="EDP33116.1"/>
    </source>
</evidence>
<reference evidence="2" key="1">
    <citation type="journal article" date="2007" name="Science">
        <title>Draft genome of the filarial nematode parasite Brugia malayi.</title>
        <authorList>
            <person name="Ghedin E."/>
            <person name="Wang S."/>
            <person name="Spiro D."/>
            <person name="Caler E."/>
            <person name="Zhao Q."/>
            <person name="Crabtree J."/>
            <person name="Allen J.E."/>
            <person name="Delcher A.L."/>
            <person name="Guiliano D.B."/>
            <person name="Miranda-Saavedra D."/>
            <person name="Angiuoli S.V."/>
            <person name="Creasy T."/>
            <person name="Amedeo P."/>
            <person name="Haas B."/>
            <person name="El-Sayed N.M."/>
            <person name="Wortman J.R."/>
            <person name="Feldblyum T."/>
            <person name="Tallon L."/>
            <person name="Schatz M."/>
            <person name="Shumway M."/>
            <person name="Koo H."/>
            <person name="Salzberg S.L."/>
            <person name="Schobel S."/>
            <person name="Pertea M."/>
            <person name="Pop M."/>
            <person name="White O."/>
            <person name="Barton G.J."/>
            <person name="Carlow C.K."/>
            <person name="Crawford M.J."/>
            <person name="Daub J."/>
            <person name="Dimmic M.W."/>
            <person name="Estes C.F."/>
            <person name="Foster J.M."/>
            <person name="Ganatra M."/>
            <person name="Gregory W.F."/>
            <person name="Johnson N.M."/>
            <person name="Jin J."/>
            <person name="Komuniecki R."/>
            <person name="Korf I."/>
            <person name="Kumar S."/>
            <person name="Laney S."/>
            <person name="Li B.W."/>
            <person name="Li W."/>
            <person name="Lindblom T.H."/>
            <person name="Lustigman S."/>
            <person name="Ma D."/>
            <person name="Maina C.V."/>
            <person name="Martin D.M."/>
            <person name="McCarter J.P."/>
            <person name="McReynolds L."/>
            <person name="Mitreva M."/>
            <person name="Nutman T.B."/>
            <person name="Parkinson J."/>
            <person name="Peregrin-Alvarez J.M."/>
            <person name="Poole C."/>
            <person name="Ren Q."/>
            <person name="Saunders L."/>
            <person name="Sluder A.E."/>
            <person name="Smith K."/>
            <person name="Stanke M."/>
            <person name="Unnasch T.R."/>
            <person name="Ware J."/>
            <person name="Wei A.D."/>
            <person name="Weil G."/>
            <person name="Williams D.J."/>
            <person name="Zhang Y."/>
            <person name="Williams S.A."/>
            <person name="Fraser-Liggett C."/>
            <person name="Slatko B."/>
            <person name="Blaxter M.L."/>
            <person name="Scott A.L."/>
        </authorList>
    </citation>
    <scope>NUCLEOTIDE SEQUENCE</scope>
    <source>
        <strain evidence="1">FR3</strain>
    </source>
</reference>
<reference evidence="1" key="2">
    <citation type="submission" date="2012-12" db="EMBL/GenBank/DDBJ databases">
        <authorList>
            <consortium name="WormBase Consortium"/>
            <person name="Ghedin E."/>
            <person name="Paulini M."/>
        </authorList>
    </citation>
    <scope>NUCLEOTIDE SEQUENCE</scope>
    <source>
        <strain evidence="1">FR3</strain>
    </source>
</reference>
<dbReference type="AlphaFoldDB" id="A0A1S0T0E5"/>
<organism evidence="2">
    <name type="scientific">Brugia malayi</name>
    <name type="common">Filarial nematode worm</name>
    <dbReference type="NCBI Taxonomy" id="6279"/>
    <lineage>
        <taxon>Eukaryota</taxon>
        <taxon>Metazoa</taxon>
        <taxon>Ecdysozoa</taxon>
        <taxon>Nematoda</taxon>
        <taxon>Chromadorea</taxon>
        <taxon>Rhabditida</taxon>
        <taxon>Spirurina</taxon>
        <taxon>Spiruromorpha</taxon>
        <taxon>Filarioidea</taxon>
        <taxon>Onchocercidae</taxon>
        <taxon>Brugia</taxon>
    </lineage>
</organism>
<dbReference type="EMBL" id="LN856924">
    <property type="protein sequence ID" value="CDP94494.1"/>
    <property type="molecule type" value="Genomic_DNA"/>
</dbReference>
<name>A0A1S0T0E5_BRUMA</name>
<evidence type="ECO:0000313" key="1">
    <source>
        <dbReference type="EMBL" id="CDP94494.1"/>
    </source>
</evidence>